<evidence type="ECO:0000313" key="2">
    <source>
        <dbReference type="Proteomes" id="UP001317629"/>
    </source>
</evidence>
<dbReference type="Proteomes" id="UP001317629">
    <property type="component" value="Chromosome"/>
</dbReference>
<organism evidence="1 2">
    <name type="scientific">Methylocystis iwaonis</name>
    <dbReference type="NCBI Taxonomy" id="2885079"/>
    <lineage>
        <taxon>Bacteria</taxon>
        <taxon>Pseudomonadati</taxon>
        <taxon>Pseudomonadota</taxon>
        <taxon>Alphaproteobacteria</taxon>
        <taxon>Hyphomicrobiales</taxon>
        <taxon>Methylocystaceae</taxon>
        <taxon>Methylocystis</taxon>
    </lineage>
</organism>
<evidence type="ECO:0000313" key="1">
    <source>
        <dbReference type="EMBL" id="BDV34865.1"/>
    </source>
</evidence>
<proteinExistence type="predicted"/>
<keyword evidence="2" id="KW-1185">Reference proteome</keyword>
<accession>A0ABN6VJC8</accession>
<dbReference type="EMBL" id="AP027142">
    <property type="protein sequence ID" value="BDV34865.1"/>
    <property type="molecule type" value="Genomic_DNA"/>
</dbReference>
<protein>
    <submittedName>
        <fullName evidence="1">Uncharacterized protein</fullName>
    </submittedName>
</protein>
<sequence>MLPDNDNSDQAQDELMIQQELAKAMRLSLAAVANEPLSVAIVRLLMQLALKEFLRNSGGDERALQRREGIE</sequence>
<dbReference type="RefSeq" id="WP_281928138.1">
    <property type="nucleotide sequence ID" value="NZ_AP027142.1"/>
</dbReference>
<reference evidence="1 2" key="1">
    <citation type="journal article" date="2023" name="Int. J. Syst. Evol. Microbiol.">
        <title>Methylocystis iwaonis sp. nov., a type II methane-oxidizing bacterium from surface soil of a rice paddy field in Japan, and emended description of the genus Methylocystis (ex Whittenbury et al. 1970) Bowman et al. 1993.</title>
        <authorList>
            <person name="Kaise H."/>
            <person name="Sawadogo J.B."/>
            <person name="Alam M.S."/>
            <person name="Ueno C."/>
            <person name="Dianou D."/>
            <person name="Shinjo R."/>
            <person name="Asakawa S."/>
        </authorList>
    </citation>
    <scope>NUCLEOTIDE SEQUENCE [LARGE SCALE GENOMIC DNA]</scope>
    <source>
        <strain evidence="1 2">SS37A-Re</strain>
    </source>
</reference>
<name>A0ABN6VJC8_9HYPH</name>
<gene>
    <name evidence="1" type="ORF">SS37A_23940</name>
</gene>